<dbReference type="AlphaFoldDB" id="A0A1G7W706"/>
<organism evidence="3 4">
    <name type="scientific">Flavobacterium omnivorum</name>
    <dbReference type="NCBI Taxonomy" id="178355"/>
    <lineage>
        <taxon>Bacteria</taxon>
        <taxon>Pseudomonadati</taxon>
        <taxon>Bacteroidota</taxon>
        <taxon>Flavobacteriia</taxon>
        <taxon>Flavobacteriales</taxon>
        <taxon>Flavobacteriaceae</taxon>
        <taxon>Flavobacterium</taxon>
    </lineage>
</organism>
<dbReference type="Proteomes" id="UP000199274">
    <property type="component" value="Unassembled WGS sequence"/>
</dbReference>
<dbReference type="RefSeq" id="WP_091254354.1">
    <property type="nucleotide sequence ID" value="NZ_FNDB01000001.1"/>
</dbReference>
<gene>
    <name evidence="3" type="ORF">SAMN04488062_101350</name>
</gene>
<dbReference type="STRING" id="178355.SAMN04488062_101350"/>
<dbReference type="Gene3D" id="2.60.40.200">
    <property type="entry name" value="Superoxide dismutase, copper/zinc binding domain"/>
    <property type="match status" value="1"/>
</dbReference>
<dbReference type="EMBL" id="FNDB01000001">
    <property type="protein sequence ID" value="SDG67718.1"/>
    <property type="molecule type" value="Genomic_DNA"/>
</dbReference>
<evidence type="ECO:0000256" key="2">
    <source>
        <dbReference type="SAM" id="SignalP"/>
    </source>
</evidence>
<name>A0A1G7W706_9FLAO</name>
<dbReference type="InterPro" id="IPR008972">
    <property type="entry name" value="Cupredoxin"/>
</dbReference>
<evidence type="ECO:0000313" key="4">
    <source>
        <dbReference type="Proteomes" id="UP000199274"/>
    </source>
</evidence>
<proteinExistence type="inferred from homology"/>
<evidence type="ECO:0008006" key="5">
    <source>
        <dbReference type="Google" id="ProtNLM"/>
    </source>
</evidence>
<dbReference type="SUPFAM" id="SSF49503">
    <property type="entry name" value="Cupredoxins"/>
    <property type="match status" value="1"/>
</dbReference>
<comment type="similarity">
    <text evidence="1">Belongs to the Cu-Zn superoxide dismutase family.</text>
</comment>
<feature type="chain" id="PRO_5011574641" description="CHRD domain-containing protein" evidence="2">
    <location>
        <begin position="22"/>
        <end position="513"/>
    </location>
</feature>
<dbReference type="InterPro" id="IPR036423">
    <property type="entry name" value="SOD-like_Cu/Zn_dom_sf"/>
</dbReference>
<dbReference type="SUPFAM" id="SSF49329">
    <property type="entry name" value="Cu,Zn superoxide dismutase-like"/>
    <property type="match status" value="3"/>
</dbReference>
<accession>A0A1G7W706</accession>
<keyword evidence="2" id="KW-0732">Signal</keyword>
<feature type="signal peptide" evidence="2">
    <location>
        <begin position="1"/>
        <end position="21"/>
    </location>
</feature>
<dbReference type="GO" id="GO:0046872">
    <property type="term" value="F:metal ion binding"/>
    <property type="evidence" value="ECO:0007669"/>
    <property type="project" value="InterPro"/>
</dbReference>
<protein>
    <recommendedName>
        <fullName evidence="5">CHRD domain-containing protein</fullName>
    </recommendedName>
</protein>
<keyword evidence="4" id="KW-1185">Reference proteome</keyword>
<dbReference type="GO" id="GO:0006801">
    <property type="term" value="P:superoxide metabolic process"/>
    <property type="evidence" value="ECO:0007669"/>
    <property type="project" value="InterPro"/>
</dbReference>
<reference evidence="4" key="1">
    <citation type="submission" date="2016-10" db="EMBL/GenBank/DDBJ databases">
        <authorList>
            <person name="Varghese N."/>
            <person name="Submissions S."/>
        </authorList>
    </citation>
    <scope>NUCLEOTIDE SEQUENCE [LARGE SCALE GENOMIC DNA]</scope>
    <source>
        <strain evidence="4">CGMCC 1.2747</strain>
    </source>
</reference>
<evidence type="ECO:0000256" key="1">
    <source>
        <dbReference type="ARBA" id="ARBA00010457"/>
    </source>
</evidence>
<dbReference type="PROSITE" id="PS51257">
    <property type="entry name" value="PROKAR_LIPOPROTEIN"/>
    <property type="match status" value="1"/>
</dbReference>
<sequence>MKCLKVKSLLLVLGISLFFVACDNDDAPAPTVVNSKVYQLGSVGTSGVTGTATIIEKSDATLSVELELKNTVAGASHPAHIHLNTAAEGGDIALTLKAVDGTTGKSTTVFNALDNGTKITYQELLNFDGYINVHLSASSLATLVAQGDIGQNQLTGVSKVYPLGSVAFPTIFGTASFFKRVNGEALAVVQLQNTTNGASHPGHIHANTAAQGGGIVFSFKPVTGGTGLSVTNISKLDNGTAFGYDQLLSFNGYINFHQSTTDLATLVAQGDIGQNELTGKKVSYVLDQKDVAGISGTVEFAERVNQTTLVTIKLIGTAAGASHPAHIHEKNVATGGNIIAGLNPVNGTTGVSKTQVASLVGGAAVTYTQFLTLAAYVNAHLSDANMSTIVAQGNIGSSVGSGAGTVETKTYSVTNSGSSSYIFNGEGLTNASNPNLTLRRGGTYTFNVNLPGHPFYINTVQGTGTANAYNSGVTNNGAVSGAVKIVVPSNAPNTLYYNCEFHGMMTGIITITN</sequence>
<evidence type="ECO:0000313" key="3">
    <source>
        <dbReference type="EMBL" id="SDG67718.1"/>
    </source>
</evidence>
<dbReference type="OrthoDB" id="1451403at2"/>